<dbReference type="SUPFAM" id="SSF75169">
    <property type="entry name" value="DsrEFH-like"/>
    <property type="match status" value="1"/>
</dbReference>
<proteinExistence type="predicted"/>
<dbReference type="NCBIfam" id="TIGR03527">
    <property type="entry name" value="selenium_YedF"/>
    <property type="match status" value="1"/>
</dbReference>
<reference evidence="2" key="1">
    <citation type="submission" date="2012-01" db="EMBL/GenBank/DDBJ databases">
        <title>The Genome Sequence of Treponema denticola H-22.</title>
        <authorList>
            <consortium name="The Broad Institute Genome Sequencing Platform"/>
            <person name="Earl A."/>
            <person name="Ward D."/>
            <person name="Feldgarden M."/>
            <person name="Gevers D."/>
            <person name="Blanton J.M."/>
            <person name="Fenno C.J."/>
            <person name="Baranova O.V."/>
            <person name="Mathney J."/>
            <person name="Dewhirst F.E."/>
            <person name="Izard J."/>
            <person name="Young S.K."/>
            <person name="Zeng Q."/>
            <person name="Gargeya S."/>
            <person name="Fitzgerald M."/>
            <person name="Haas B."/>
            <person name="Abouelleil A."/>
            <person name="Alvarado L."/>
            <person name="Arachchi H.M."/>
            <person name="Berlin A."/>
            <person name="Chapman S.B."/>
            <person name="Gearin G."/>
            <person name="Goldberg J."/>
            <person name="Griggs A."/>
            <person name="Gujja S."/>
            <person name="Hansen M."/>
            <person name="Heiman D."/>
            <person name="Howarth C."/>
            <person name="Larimer J."/>
            <person name="Lui A."/>
            <person name="MacDonald P.J.P."/>
            <person name="McCowen C."/>
            <person name="Montmayeur A."/>
            <person name="Murphy C."/>
            <person name="Neiman D."/>
            <person name="Pearson M."/>
            <person name="Priest M."/>
            <person name="Roberts A."/>
            <person name="Saif S."/>
            <person name="Shea T."/>
            <person name="Sisk P."/>
            <person name="Stolte C."/>
            <person name="Sykes S."/>
            <person name="Wortman J."/>
            <person name="Nusbaum C."/>
            <person name="Birren B."/>
        </authorList>
    </citation>
    <scope>NUCLEOTIDE SEQUENCE [LARGE SCALE GENOMIC DNA]</scope>
    <source>
        <strain evidence="2">H-22</strain>
    </source>
</reference>
<comment type="caution">
    <text evidence="2">The sequence shown here is derived from an EMBL/GenBank/DDBJ whole genome shotgun (WGS) entry which is preliminary data.</text>
</comment>
<dbReference type="CDD" id="cd03421">
    <property type="entry name" value="SirA_like_N"/>
    <property type="match status" value="1"/>
</dbReference>
<dbReference type="InterPro" id="IPR001455">
    <property type="entry name" value="TusA-like"/>
</dbReference>
<dbReference type="InterPro" id="IPR027396">
    <property type="entry name" value="DsrEFH-like"/>
</dbReference>
<name>A0A0E2E4Q1_TREDN</name>
<dbReference type="InterPro" id="IPR036868">
    <property type="entry name" value="TusA-like_sf"/>
</dbReference>
<dbReference type="AlphaFoldDB" id="A0A0E2E4Q1"/>
<feature type="domain" description="UPF0033" evidence="1">
    <location>
        <begin position="2"/>
        <end position="70"/>
    </location>
</feature>
<sequence>MIEVNAMGQACPIPVIMAKKAVRENTGKENISVKVDNEVATQNLSKMAAQLGIGVEVNKVSEKEFTVLLKSKDGVNLNPVAVPQTSSGEYAVVINSDQMGSGDEGFGKKLLEGFIYALTEQDVLPKFVVCYNSGVKLTTENEKTVNDLKALASQGCEVLSCGLCLDFYGLKEKLKVGSPTNMYRITEIMRTHFVVRP</sequence>
<dbReference type="PATRIC" id="fig|999432.5.peg.2174"/>
<dbReference type="Pfam" id="PF01206">
    <property type="entry name" value="TusA"/>
    <property type="match status" value="1"/>
</dbReference>
<dbReference type="SUPFAM" id="SSF64307">
    <property type="entry name" value="SirA-like"/>
    <property type="match status" value="1"/>
</dbReference>
<dbReference type="Gene3D" id="3.30.110.40">
    <property type="entry name" value="TusA-like domain"/>
    <property type="match status" value="1"/>
</dbReference>
<gene>
    <name evidence="2" type="ORF">HMPREF9726_02093</name>
</gene>
<dbReference type="EMBL" id="AGDV01000020">
    <property type="protein sequence ID" value="EMB31713.1"/>
    <property type="molecule type" value="Genomic_DNA"/>
</dbReference>
<accession>A0A0E2E4Q1</accession>
<evidence type="ECO:0000313" key="2">
    <source>
        <dbReference type="EMBL" id="EMB31713.1"/>
    </source>
</evidence>
<dbReference type="Proteomes" id="UP000011705">
    <property type="component" value="Chromosome"/>
</dbReference>
<organism evidence="2">
    <name type="scientific">Treponema denticola H-22</name>
    <dbReference type="NCBI Taxonomy" id="999432"/>
    <lineage>
        <taxon>Bacteria</taxon>
        <taxon>Pseudomonadati</taxon>
        <taxon>Spirochaetota</taxon>
        <taxon>Spirochaetia</taxon>
        <taxon>Spirochaetales</taxon>
        <taxon>Treponemataceae</taxon>
        <taxon>Treponema</taxon>
    </lineage>
</organism>
<dbReference type="HOGENOM" id="CLU_097491_0_0_12"/>
<protein>
    <submittedName>
        <fullName evidence="2">Selenium metabolism protein YedF</fullName>
    </submittedName>
</protein>
<dbReference type="RefSeq" id="WP_002685508.1">
    <property type="nucleotide sequence ID" value="NZ_CM001795.1"/>
</dbReference>
<evidence type="ECO:0000259" key="1">
    <source>
        <dbReference type="Pfam" id="PF01206"/>
    </source>
</evidence>
<dbReference type="InterPro" id="IPR019870">
    <property type="entry name" value="Se_metab_YedF"/>
</dbReference>